<sequence length="85" mass="10001">MQTECKNFDLPMKVLLATAGGMEATIAFVRRTRRFNNPFGSLEGELLAPRRAAVLREKRERQKEREGRRKERQKEKGREGAERRR</sequence>
<name>A0A067NQR3_PLEO1</name>
<organism evidence="2 3">
    <name type="scientific">Pleurotus ostreatus (strain PC15)</name>
    <name type="common">Oyster mushroom</name>
    <dbReference type="NCBI Taxonomy" id="1137138"/>
    <lineage>
        <taxon>Eukaryota</taxon>
        <taxon>Fungi</taxon>
        <taxon>Dikarya</taxon>
        <taxon>Basidiomycota</taxon>
        <taxon>Agaricomycotina</taxon>
        <taxon>Agaricomycetes</taxon>
        <taxon>Agaricomycetidae</taxon>
        <taxon>Agaricales</taxon>
        <taxon>Pleurotineae</taxon>
        <taxon>Pleurotaceae</taxon>
        <taxon>Pleurotus</taxon>
    </lineage>
</organism>
<dbReference type="EMBL" id="KL198006">
    <property type="protein sequence ID" value="KDQ30398.1"/>
    <property type="molecule type" value="Genomic_DNA"/>
</dbReference>
<reference evidence="3" key="1">
    <citation type="journal article" date="2014" name="Proc. Natl. Acad. Sci. U.S.A.">
        <title>Extensive sampling of basidiomycete genomes demonstrates inadequacy of the white-rot/brown-rot paradigm for wood decay fungi.</title>
        <authorList>
            <person name="Riley R."/>
            <person name="Salamov A.A."/>
            <person name="Brown D.W."/>
            <person name="Nagy L.G."/>
            <person name="Floudas D."/>
            <person name="Held B.W."/>
            <person name="Levasseur A."/>
            <person name="Lombard V."/>
            <person name="Morin E."/>
            <person name="Otillar R."/>
            <person name="Lindquist E.A."/>
            <person name="Sun H."/>
            <person name="LaButti K.M."/>
            <person name="Schmutz J."/>
            <person name="Jabbour D."/>
            <person name="Luo H."/>
            <person name="Baker S.E."/>
            <person name="Pisabarro A.G."/>
            <person name="Walton J.D."/>
            <person name="Blanchette R.A."/>
            <person name="Henrissat B."/>
            <person name="Martin F."/>
            <person name="Cullen D."/>
            <person name="Hibbett D.S."/>
            <person name="Grigoriev I.V."/>
        </authorList>
    </citation>
    <scope>NUCLEOTIDE SEQUENCE [LARGE SCALE GENOMIC DNA]</scope>
    <source>
        <strain evidence="3">PC15</strain>
    </source>
</reference>
<protein>
    <submittedName>
        <fullName evidence="2">Uncharacterized protein</fullName>
    </submittedName>
</protein>
<proteinExistence type="predicted"/>
<evidence type="ECO:0000313" key="2">
    <source>
        <dbReference type="EMBL" id="KDQ30398.1"/>
    </source>
</evidence>
<feature type="region of interest" description="Disordered" evidence="1">
    <location>
        <begin position="54"/>
        <end position="85"/>
    </location>
</feature>
<evidence type="ECO:0000256" key="1">
    <source>
        <dbReference type="SAM" id="MobiDB-lite"/>
    </source>
</evidence>
<evidence type="ECO:0000313" key="3">
    <source>
        <dbReference type="Proteomes" id="UP000027073"/>
    </source>
</evidence>
<dbReference type="AlphaFoldDB" id="A0A067NQR3"/>
<dbReference type="Proteomes" id="UP000027073">
    <property type="component" value="Unassembled WGS sequence"/>
</dbReference>
<gene>
    <name evidence="2" type="ORF">PLEOSDRAFT_1088362</name>
</gene>
<dbReference type="HOGENOM" id="CLU_2513587_0_0_1"/>
<dbReference type="InParanoid" id="A0A067NQR3"/>
<dbReference type="VEuPathDB" id="FungiDB:PLEOSDRAFT_1088362"/>
<accession>A0A067NQR3</accession>